<accession>A0ABR0KJC4</accession>
<dbReference type="Proteomes" id="UP001345013">
    <property type="component" value="Unassembled WGS sequence"/>
</dbReference>
<feature type="region of interest" description="Disordered" evidence="1">
    <location>
        <begin position="1"/>
        <end position="27"/>
    </location>
</feature>
<reference evidence="2 3" key="1">
    <citation type="submission" date="2023-08" db="EMBL/GenBank/DDBJ databases">
        <title>Black Yeasts Isolated from many extreme environments.</title>
        <authorList>
            <person name="Coleine C."/>
            <person name="Stajich J.E."/>
            <person name="Selbmann L."/>
        </authorList>
    </citation>
    <scope>NUCLEOTIDE SEQUENCE [LARGE SCALE GENOMIC DNA]</scope>
    <source>
        <strain evidence="2 3">CCFEE 5885</strain>
    </source>
</reference>
<evidence type="ECO:0000313" key="2">
    <source>
        <dbReference type="EMBL" id="KAK5098145.1"/>
    </source>
</evidence>
<feature type="compositionally biased region" description="Polar residues" evidence="1">
    <location>
        <begin position="513"/>
        <end position="525"/>
    </location>
</feature>
<feature type="compositionally biased region" description="Basic and acidic residues" evidence="1">
    <location>
        <begin position="136"/>
        <end position="147"/>
    </location>
</feature>
<keyword evidence="3" id="KW-1185">Reference proteome</keyword>
<protein>
    <submittedName>
        <fullName evidence="2">Uncharacterized protein</fullName>
    </submittedName>
</protein>
<feature type="compositionally biased region" description="Basic and acidic residues" evidence="1">
    <location>
        <begin position="480"/>
        <end position="489"/>
    </location>
</feature>
<feature type="compositionally biased region" description="Low complexity" evidence="1">
    <location>
        <begin position="111"/>
        <end position="123"/>
    </location>
</feature>
<feature type="compositionally biased region" description="Basic and acidic residues" evidence="1">
    <location>
        <begin position="159"/>
        <end position="181"/>
    </location>
</feature>
<feature type="compositionally biased region" description="Polar residues" evidence="1">
    <location>
        <begin position="271"/>
        <end position="290"/>
    </location>
</feature>
<feature type="compositionally biased region" description="Basic and acidic residues" evidence="1">
    <location>
        <begin position="60"/>
        <end position="80"/>
    </location>
</feature>
<feature type="compositionally biased region" description="Polar residues" evidence="1">
    <location>
        <begin position="388"/>
        <end position="405"/>
    </location>
</feature>
<feature type="region of interest" description="Disordered" evidence="1">
    <location>
        <begin position="198"/>
        <end position="525"/>
    </location>
</feature>
<evidence type="ECO:0000313" key="3">
    <source>
        <dbReference type="Proteomes" id="UP001345013"/>
    </source>
</evidence>
<feature type="compositionally biased region" description="Basic and acidic residues" evidence="1">
    <location>
        <begin position="291"/>
        <end position="312"/>
    </location>
</feature>
<comment type="caution">
    <text evidence="2">The sequence shown here is derived from an EMBL/GenBank/DDBJ whole genome shotgun (WGS) entry which is preliminary data.</text>
</comment>
<gene>
    <name evidence="2" type="ORF">LTR24_001967</name>
</gene>
<feature type="compositionally biased region" description="Low complexity" evidence="1">
    <location>
        <begin position="148"/>
        <end position="158"/>
    </location>
</feature>
<feature type="compositionally biased region" description="Basic and acidic residues" evidence="1">
    <location>
        <begin position="1"/>
        <end position="26"/>
    </location>
</feature>
<feature type="compositionally biased region" description="Basic and acidic residues" evidence="1">
    <location>
        <begin position="419"/>
        <end position="440"/>
    </location>
</feature>
<proteinExistence type="predicted"/>
<sequence length="525" mass="60025">MEKDYRVTYRSREVDPRDADRYDAPRRRIPTALDPYVYPEDRDELKRNVAQAKARNARYQSDEYRDYEAPVRRELTRDDVSTSTRETAKPGATKTTYAVTSAGLEKASEVSTRAPAAARTSAPAPAPVDPAPSISRYDRRERDDYEAPRSATRAAASPYDDRDYPRTERIYETERPRREGGAYVVDLRDVDVIDVRAGQGAQDADRGFAGYRSDPYSDIPRDTYSRGPRDYGYGQAQVGYDDRQGGHTLGAAVDSGGPYISGARPGRAPQSVASRSQNSFRGPAPRTSTRVYDEDIRTIRRAEEPPRTSARQDEDEWGFIERTSARDTRAPSARESFRNRNYQDIPAETPRGRGRGSTYAKEAAEDEYVMVSPPREGAATLKSARSAAGTQQSLRSAMMTENSYTPDERLRRRRSRSISFRDEDARGHERGEGKFVERPGAEAAMMGKHLKSYNADDDRMDYAYSSRRRREPQEGEYEYEYDRRERDSARYAPQRVRSKSRRRRDEEEDDYTSVYQEKTTKTTYY</sequence>
<organism evidence="2 3">
    <name type="scientific">Lithohypha guttulata</name>
    <dbReference type="NCBI Taxonomy" id="1690604"/>
    <lineage>
        <taxon>Eukaryota</taxon>
        <taxon>Fungi</taxon>
        <taxon>Dikarya</taxon>
        <taxon>Ascomycota</taxon>
        <taxon>Pezizomycotina</taxon>
        <taxon>Eurotiomycetes</taxon>
        <taxon>Chaetothyriomycetidae</taxon>
        <taxon>Chaetothyriales</taxon>
        <taxon>Trichomeriaceae</taxon>
        <taxon>Lithohypha</taxon>
    </lineage>
</organism>
<feature type="compositionally biased region" description="Basic and acidic residues" evidence="1">
    <location>
        <begin position="219"/>
        <end position="229"/>
    </location>
</feature>
<evidence type="ECO:0000256" key="1">
    <source>
        <dbReference type="SAM" id="MobiDB-lite"/>
    </source>
</evidence>
<dbReference type="EMBL" id="JAVRRG010000015">
    <property type="protein sequence ID" value="KAK5098145.1"/>
    <property type="molecule type" value="Genomic_DNA"/>
</dbReference>
<name>A0ABR0KJC4_9EURO</name>
<feature type="region of interest" description="Disordered" evidence="1">
    <location>
        <begin position="53"/>
        <end position="181"/>
    </location>
</feature>